<keyword evidence="3" id="KW-1185">Reference proteome</keyword>
<accession>A0A7X3G3S1</accession>
<protein>
    <submittedName>
        <fullName evidence="2">Uncharacterized protein</fullName>
    </submittedName>
</protein>
<comment type="caution">
    <text evidence="2">The sequence shown here is derived from an EMBL/GenBank/DDBJ whole genome shotgun (WGS) entry which is preliminary data.</text>
</comment>
<dbReference type="EMBL" id="WSES01000008">
    <property type="protein sequence ID" value="MVW63127.1"/>
    <property type="molecule type" value="Genomic_DNA"/>
</dbReference>
<dbReference type="Proteomes" id="UP000443353">
    <property type="component" value="Unassembled WGS sequence"/>
</dbReference>
<organism evidence="2 3">
    <name type="scientific">Massilia cellulosiltytica</name>
    <dbReference type="NCBI Taxonomy" id="2683234"/>
    <lineage>
        <taxon>Bacteria</taxon>
        <taxon>Pseudomonadati</taxon>
        <taxon>Pseudomonadota</taxon>
        <taxon>Betaproteobacteria</taxon>
        <taxon>Burkholderiales</taxon>
        <taxon>Oxalobacteraceae</taxon>
        <taxon>Telluria group</taxon>
        <taxon>Massilia</taxon>
    </lineage>
</organism>
<feature type="transmembrane region" description="Helical" evidence="1">
    <location>
        <begin position="29"/>
        <end position="47"/>
    </location>
</feature>
<reference evidence="2 3" key="1">
    <citation type="submission" date="2019-12" db="EMBL/GenBank/DDBJ databases">
        <authorList>
            <person name="Li C."/>
            <person name="Zhao J."/>
        </authorList>
    </citation>
    <scope>NUCLEOTIDE SEQUENCE [LARGE SCALE GENOMIC DNA]</scope>
    <source>
        <strain evidence="2 3">NEAU-DD11</strain>
    </source>
</reference>
<keyword evidence="1" id="KW-0812">Transmembrane</keyword>
<feature type="transmembrane region" description="Helical" evidence="1">
    <location>
        <begin position="6"/>
        <end position="22"/>
    </location>
</feature>
<gene>
    <name evidence="2" type="ORF">GPY61_24715</name>
</gene>
<keyword evidence="1" id="KW-1133">Transmembrane helix</keyword>
<dbReference type="AlphaFoldDB" id="A0A7X3G3S1"/>
<evidence type="ECO:0000313" key="3">
    <source>
        <dbReference type="Proteomes" id="UP000443353"/>
    </source>
</evidence>
<name>A0A7X3G3S1_9BURK</name>
<proteinExistence type="predicted"/>
<evidence type="ECO:0000313" key="2">
    <source>
        <dbReference type="EMBL" id="MVW63127.1"/>
    </source>
</evidence>
<evidence type="ECO:0000256" key="1">
    <source>
        <dbReference type="SAM" id="Phobius"/>
    </source>
</evidence>
<keyword evidence="1" id="KW-0472">Membrane</keyword>
<sequence length="48" mass="4976">MTHPTLAFVPLIVGLCATLATATNRRLQFGLFCTIALVLAAALAGEFG</sequence>
<dbReference type="RefSeq" id="WP_156403716.1">
    <property type="nucleotide sequence ID" value="NZ_CP168562.1"/>
</dbReference>